<reference evidence="3 4" key="1">
    <citation type="submission" date="2022-06" db="EMBL/GenBank/DDBJ databases">
        <title>Sequencing the genomes of 1000 actinobacteria strains.</title>
        <authorList>
            <person name="Klenk H.-P."/>
        </authorList>
    </citation>
    <scope>NUCLEOTIDE SEQUENCE [LARGE SCALE GENOMIC DNA]</scope>
    <source>
        <strain evidence="3 4">DSM 44170</strain>
    </source>
</reference>
<evidence type="ECO:0000313" key="4">
    <source>
        <dbReference type="Proteomes" id="UP001320766"/>
    </source>
</evidence>
<dbReference type="RefSeq" id="WP_253774630.1">
    <property type="nucleotide sequence ID" value="NZ_BAAAVE010000021.1"/>
</dbReference>
<accession>A0ABT1K6Z7</accession>
<proteinExistence type="predicted"/>
<name>A0ABT1K6Z7_9ACTN</name>
<keyword evidence="4" id="KW-1185">Reference proteome</keyword>
<dbReference type="InterPro" id="IPR043763">
    <property type="entry name" value="DUF5709"/>
</dbReference>
<dbReference type="Pfam" id="PF18970">
    <property type="entry name" value="DUF5709"/>
    <property type="match status" value="1"/>
</dbReference>
<dbReference type="Proteomes" id="UP001320766">
    <property type="component" value="Unassembled WGS sequence"/>
</dbReference>
<sequence length="132" mass="14707">MSELPPDRFGFADEQEIEVEEWTDDLGLDHRIDEDDPQHQDSLDERLWREKPDREKAPREEHRLTQPDEGLAPDEEKDEIGEDWGEDSGDLSAEERAVHVAPDDLAADAGLGFGGEDGGDDDVGRTAGPSSR</sequence>
<evidence type="ECO:0000313" key="3">
    <source>
        <dbReference type="EMBL" id="MCP2349787.1"/>
    </source>
</evidence>
<feature type="compositionally biased region" description="Basic and acidic residues" evidence="1">
    <location>
        <begin position="93"/>
        <end position="102"/>
    </location>
</feature>
<feature type="compositionally biased region" description="Acidic residues" evidence="1">
    <location>
        <begin position="71"/>
        <end position="89"/>
    </location>
</feature>
<dbReference type="EMBL" id="JAMZEC010000001">
    <property type="protein sequence ID" value="MCP2349787.1"/>
    <property type="molecule type" value="Genomic_DNA"/>
</dbReference>
<feature type="domain" description="DUF5709" evidence="2">
    <location>
        <begin position="56"/>
        <end position="103"/>
    </location>
</feature>
<comment type="caution">
    <text evidence="3">The sequence shown here is derived from an EMBL/GenBank/DDBJ whole genome shotgun (WGS) entry which is preliminary data.</text>
</comment>
<organism evidence="3 4">
    <name type="scientific">Nonomuraea roseoviolacea subsp. carminata</name>
    <dbReference type="NCBI Taxonomy" id="160689"/>
    <lineage>
        <taxon>Bacteria</taxon>
        <taxon>Bacillati</taxon>
        <taxon>Actinomycetota</taxon>
        <taxon>Actinomycetes</taxon>
        <taxon>Streptosporangiales</taxon>
        <taxon>Streptosporangiaceae</taxon>
        <taxon>Nonomuraea</taxon>
    </lineage>
</organism>
<evidence type="ECO:0000259" key="2">
    <source>
        <dbReference type="Pfam" id="PF18970"/>
    </source>
</evidence>
<evidence type="ECO:0000256" key="1">
    <source>
        <dbReference type="SAM" id="MobiDB-lite"/>
    </source>
</evidence>
<feature type="region of interest" description="Disordered" evidence="1">
    <location>
        <begin position="25"/>
        <end position="132"/>
    </location>
</feature>
<gene>
    <name evidence="3" type="ORF">HD595_005909</name>
</gene>
<protein>
    <recommendedName>
        <fullName evidence="2">DUF5709 domain-containing protein</fullName>
    </recommendedName>
</protein>
<feature type="compositionally biased region" description="Basic and acidic residues" evidence="1">
    <location>
        <begin position="27"/>
        <end position="66"/>
    </location>
</feature>